<evidence type="ECO:0000313" key="3">
    <source>
        <dbReference type="Proteomes" id="UP000693970"/>
    </source>
</evidence>
<keyword evidence="3" id="KW-1185">Reference proteome</keyword>
<name>A0A9K3KTS6_9STRA</name>
<comment type="caution">
    <text evidence="2">The sequence shown here is derived from an EMBL/GenBank/DDBJ whole genome shotgun (WGS) entry which is preliminary data.</text>
</comment>
<dbReference type="Proteomes" id="UP000693970">
    <property type="component" value="Unassembled WGS sequence"/>
</dbReference>
<evidence type="ECO:0000313" key="2">
    <source>
        <dbReference type="EMBL" id="KAG7349432.1"/>
    </source>
</evidence>
<evidence type="ECO:0000256" key="1">
    <source>
        <dbReference type="SAM" id="MobiDB-lite"/>
    </source>
</evidence>
<dbReference type="OrthoDB" id="10562839at2759"/>
<reference evidence="2" key="2">
    <citation type="submission" date="2021-04" db="EMBL/GenBank/DDBJ databases">
        <authorList>
            <person name="Podell S."/>
        </authorList>
    </citation>
    <scope>NUCLEOTIDE SEQUENCE</scope>
    <source>
        <strain evidence="2">Hildebrandi</strain>
    </source>
</reference>
<gene>
    <name evidence="2" type="ORF">IV203_012029</name>
</gene>
<dbReference type="EMBL" id="JAGRRH010000019">
    <property type="protein sequence ID" value="KAG7349432.1"/>
    <property type="molecule type" value="Genomic_DNA"/>
</dbReference>
<feature type="region of interest" description="Disordered" evidence="1">
    <location>
        <begin position="35"/>
        <end position="56"/>
    </location>
</feature>
<protein>
    <submittedName>
        <fullName evidence="2">Uncharacterized protein</fullName>
    </submittedName>
</protein>
<sequence length="442" mass="47156">MRLTIATSAVLAQSLLPPSVGSSSPSDLLKLSKSEPLTLQQHDQRRRQTQKAPGKQGMLHHVLLQQNRLSNAAADLMKNVKKDSLQECIPNSVDSPVDIGVLSCGHGRYCVESSDSSSGGYCVSETQLPGRRRQQVVGRLSIIELADLFCNRPEETGLSVDCNCTVDFTNGSGEFSCSFGPECVDVKSGCADETFPLCSTEQLTAKIEGTEQYTYTSCYSQTLPLTNERFSYCTDFGYSKEDGPTCGIQVEGVPCNSCSIAIGGGEEFGENCEVFDCSNTIVAYTGDRCGAFSTPALRSVHLVEYMYEEKWPCPDGCNLCGNGGRMTMGNNTFTYPSQLLVSNLSIPCYNLQYDALTGGLAEGDYCVTFPPLVESLCGCLIPPTEAPVGMPSVNTPVDTPAGTPTVTAPTLGPSPSGAATPVIRHGEIFAGILAAAALVWVW</sequence>
<dbReference type="AlphaFoldDB" id="A0A9K3KTS6"/>
<organism evidence="2 3">
    <name type="scientific">Nitzschia inconspicua</name>
    <dbReference type="NCBI Taxonomy" id="303405"/>
    <lineage>
        <taxon>Eukaryota</taxon>
        <taxon>Sar</taxon>
        <taxon>Stramenopiles</taxon>
        <taxon>Ochrophyta</taxon>
        <taxon>Bacillariophyta</taxon>
        <taxon>Bacillariophyceae</taxon>
        <taxon>Bacillariophycidae</taxon>
        <taxon>Bacillariales</taxon>
        <taxon>Bacillariaceae</taxon>
        <taxon>Nitzschia</taxon>
    </lineage>
</organism>
<proteinExistence type="predicted"/>
<accession>A0A9K3KTS6</accession>
<reference evidence="2" key="1">
    <citation type="journal article" date="2021" name="Sci. Rep.">
        <title>Diploid genomic architecture of Nitzschia inconspicua, an elite biomass production diatom.</title>
        <authorList>
            <person name="Oliver A."/>
            <person name="Podell S."/>
            <person name="Pinowska A."/>
            <person name="Traller J.C."/>
            <person name="Smith S.R."/>
            <person name="McClure R."/>
            <person name="Beliaev A."/>
            <person name="Bohutskyi P."/>
            <person name="Hill E.A."/>
            <person name="Rabines A."/>
            <person name="Zheng H."/>
            <person name="Allen L.Z."/>
            <person name="Kuo A."/>
            <person name="Grigoriev I.V."/>
            <person name="Allen A.E."/>
            <person name="Hazlebeck D."/>
            <person name="Allen E.E."/>
        </authorList>
    </citation>
    <scope>NUCLEOTIDE SEQUENCE</scope>
    <source>
        <strain evidence="2">Hildebrandi</strain>
    </source>
</reference>